<dbReference type="AlphaFoldDB" id="A0AAU9EDH4"/>
<evidence type="ECO:0000313" key="4">
    <source>
        <dbReference type="Proteomes" id="UP001366166"/>
    </source>
</evidence>
<dbReference type="SUPFAM" id="SSF53807">
    <property type="entry name" value="Helical backbone' metal receptor"/>
    <property type="match status" value="1"/>
</dbReference>
<reference evidence="4" key="1">
    <citation type="journal article" date="2023" name="Arch. Microbiol.">
        <title>Desulfoferula mesophilus gen. nov. sp. nov., a mesophilic sulfate-reducing bacterium isolated from a brackish lake sediment.</title>
        <authorList>
            <person name="Watanabe T."/>
            <person name="Yabe T."/>
            <person name="Tsuji J.M."/>
            <person name="Fukui M."/>
        </authorList>
    </citation>
    <scope>NUCLEOTIDE SEQUENCE [LARGE SCALE GENOMIC DNA]</scope>
    <source>
        <strain evidence="4">12FAK</strain>
    </source>
</reference>
<dbReference type="PANTHER" id="PTHR30535">
    <property type="entry name" value="VITAMIN B12-BINDING PROTEIN"/>
    <property type="match status" value="1"/>
</dbReference>
<name>A0AAU9EDH4_9BACT</name>
<accession>A0AAU9EDH4</accession>
<dbReference type="CDD" id="cd01147">
    <property type="entry name" value="HemV-2"/>
    <property type="match status" value="1"/>
</dbReference>
<keyword evidence="1" id="KW-0732">Signal</keyword>
<gene>
    <name evidence="3" type="ORF">FAK_16680</name>
</gene>
<dbReference type="InterPro" id="IPR002491">
    <property type="entry name" value="ABC_transptr_periplasmic_BD"/>
</dbReference>
<proteinExistence type="predicted"/>
<dbReference type="InterPro" id="IPR050902">
    <property type="entry name" value="ABC_Transporter_SBP"/>
</dbReference>
<dbReference type="KEGG" id="dmp:FAK_16680"/>
<dbReference type="PANTHER" id="PTHR30535:SF34">
    <property type="entry name" value="MOLYBDATE-BINDING PROTEIN MOLA"/>
    <property type="match status" value="1"/>
</dbReference>
<dbReference type="PROSITE" id="PS50983">
    <property type="entry name" value="FE_B12_PBP"/>
    <property type="match status" value="1"/>
</dbReference>
<evidence type="ECO:0000313" key="3">
    <source>
        <dbReference type="EMBL" id="BEQ14602.1"/>
    </source>
</evidence>
<feature type="chain" id="PRO_5043650418" evidence="1">
    <location>
        <begin position="29"/>
        <end position="369"/>
    </location>
</feature>
<dbReference type="EMBL" id="AP028679">
    <property type="protein sequence ID" value="BEQ14602.1"/>
    <property type="molecule type" value="Genomic_DNA"/>
</dbReference>
<dbReference type="Pfam" id="PF01497">
    <property type="entry name" value="Peripla_BP_2"/>
    <property type="match status" value="1"/>
</dbReference>
<dbReference type="Gene3D" id="3.40.50.1980">
    <property type="entry name" value="Nitrogenase molybdenum iron protein domain"/>
    <property type="match status" value="2"/>
</dbReference>
<sequence>MYPATSKRLFICILAGLMLLTLPSLARAADTLQITDMTGRKVSVPLNPSRIVCLGPGCLRLIVYLKAQDKVVGIEAFEKRFPGGRPYYYATPALGKLPAITPGGVPAINNLPDLEGVLKVRPQVVFATYLQKAKADQLQSLLNIPVVVLSYGPFASFDKVVLDSILLAGRILGKDQRAQEVVKRLEGWQADLGRRGQEAKRHAGAYVGGIGFKGTHGLESTDPNYLPLRWVGAKNLAATQGKTGHLMLDKEQLLGLNPEYVFVDGGGLALVAADYDKKPEFYKNLRAFQEGKVYLLHPFNWYTTNLGTALADSYAIGKILEPEAFQDVNPAAKADEIYVFLVGKPVYATMAKRYGPLGSTPSFLKKAAK</sequence>
<dbReference type="Proteomes" id="UP001366166">
    <property type="component" value="Chromosome"/>
</dbReference>
<evidence type="ECO:0000259" key="2">
    <source>
        <dbReference type="PROSITE" id="PS50983"/>
    </source>
</evidence>
<feature type="domain" description="Fe/B12 periplasmic-binding" evidence="2">
    <location>
        <begin position="50"/>
        <end position="324"/>
    </location>
</feature>
<dbReference type="RefSeq" id="WP_338606306.1">
    <property type="nucleotide sequence ID" value="NZ_AP028679.1"/>
</dbReference>
<protein>
    <submittedName>
        <fullName evidence="3">Iron ABC transporter substrate-binding protein</fullName>
    </submittedName>
</protein>
<keyword evidence="4" id="KW-1185">Reference proteome</keyword>
<feature type="signal peptide" evidence="1">
    <location>
        <begin position="1"/>
        <end position="28"/>
    </location>
</feature>
<evidence type="ECO:0000256" key="1">
    <source>
        <dbReference type="SAM" id="SignalP"/>
    </source>
</evidence>
<organism evidence="3 4">
    <name type="scientific">Desulfoferula mesophila</name>
    <dbReference type="NCBI Taxonomy" id="3058419"/>
    <lineage>
        <taxon>Bacteria</taxon>
        <taxon>Pseudomonadati</taxon>
        <taxon>Thermodesulfobacteriota</taxon>
        <taxon>Desulfarculia</taxon>
        <taxon>Desulfarculales</taxon>
        <taxon>Desulfarculaceae</taxon>
        <taxon>Desulfoferula</taxon>
    </lineage>
</organism>